<dbReference type="InterPro" id="IPR011990">
    <property type="entry name" value="TPR-like_helical_dom_sf"/>
</dbReference>
<dbReference type="EMBL" id="DXEN01000010">
    <property type="protein sequence ID" value="HIX85342.1"/>
    <property type="molecule type" value="Genomic_DNA"/>
</dbReference>
<accession>A0A9D1XPF0</accession>
<feature type="signal peptide" evidence="2">
    <location>
        <begin position="1"/>
        <end position="25"/>
    </location>
</feature>
<dbReference type="Pfam" id="PF07676">
    <property type="entry name" value="PD40"/>
    <property type="match status" value="1"/>
</dbReference>
<dbReference type="PROSITE" id="PS50005">
    <property type="entry name" value="TPR"/>
    <property type="match status" value="1"/>
</dbReference>
<proteinExistence type="predicted"/>
<keyword evidence="1" id="KW-0802">TPR repeat</keyword>
<feature type="repeat" description="TPR" evidence="1">
    <location>
        <begin position="90"/>
        <end position="123"/>
    </location>
</feature>
<organism evidence="3 4">
    <name type="scientific">Candidatus Parabacteroides intestinigallinarum</name>
    <dbReference type="NCBI Taxonomy" id="2838722"/>
    <lineage>
        <taxon>Bacteria</taxon>
        <taxon>Pseudomonadati</taxon>
        <taxon>Bacteroidota</taxon>
        <taxon>Bacteroidia</taxon>
        <taxon>Bacteroidales</taxon>
        <taxon>Tannerellaceae</taxon>
        <taxon>Parabacteroides</taxon>
    </lineage>
</organism>
<keyword evidence="2" id="KW-0732">Signal</keyword>
<evidence type="ECO:0000313" key="3">
    <source>
        <dbReference type="EMBL" id="HIX85342.1"/>
    </source>
</evidence>
<dbReference type="Gene3D" id="1.25.40.10">
    <property type="entry name" value="Tetratricopeptide repeat domain"/>
    <property type="match status" value="1"/>
</dbReference>
<dbReference type="Pfam" id="PF13432">
    <property type="entry name" value="TPR_16"/>
    <property type="match status" value="1"/>
</dbReference>
<dbReference type="Proteomes" id="UP000823847">
    <property type="component" value="Unassembled WGS sequence"/>
</dbReference>
<dbReference type="InterPro" id="IPR011659">
    <property type="entry name" value="WD40"/>
</dbReference>
<gene>
    <name evidence="3" type="ORF">H9848_01870</name>
</gene>
<sequence length="482" mass="55093">MRQMSKRILYMIGITLLSGGTYLSAQTLNQAKELYNEGKYAEAKPVFERFVKQAPGNASYNQWYGVCCFETGDLAKAEKHLKVAVRRRVQEAYRYLGEVYYHTYRFDEAEEMFDEYVTLLAKKKKETEAYDARVELAGQASRMLDKVERVQIIDSVVVDKDALLSAYTLSEECGSLSAYNDFFQTGEPGYSTVYMNQKGDKIYYARPAEDGHDYLFTQSLLMNDWGDEIQLPMNVNSEADDGYPFVLSDGVTIYYASKGHGSLGGYDLFVTRYNSDSETYLAPEQLGMPFNSPFNDYMMVIDETKHLGWFASDRYQPEGKACVYLFIPNESRERVESDDIELKRSLAAIASIRDTWAPDTDYSQLVALAHEEIPFGPAKIQKDFIFPIHDDVVYYTLADIQSPEAKSYYEKAIAIKRQIQELGERLDGLRVSYTQGSAAKREQLTPAILQAEEQLDALLDQPKDWEKKARNAEIAYLRKNPK</sequence>
<reference evidence="3" key="1">
    <citation type="journal article" date="2021" name="PeerJ">
        <title>Extensive microbial diversity within the chicken gut microbiome revealed by metagenomics and culture.</title>
        <authorList>
            <person name="Gilroy R."/>
            <person name="Ravi A."/>
            <person name="Getino M."/>
            <person name="Pursley I."/>
            <person name="Horton D.L."/>
            <person name="Alikhan N.F."/>
            <person name="Baker D."/>
            <person name="Gharbi K."/>
            <person name="Hall N."/>
            <person name="Watson M."/>
            <person name="Adriaenssens E.M."/>
            <person name="Foster-Nyarko E."/>
            <person name="Jarju S."/>
            <person name="Secka A."/>
            <person name="Antonio M."/>
            <person name="Oren A."/>
            <person name="Chaudhuri R.R."/>
            <person name="La Ragione R."/>
            <person name="Hildebrand F."/>
            <person name="Pallen M.J."/>
        </authorList>
    </citation>
    <scope>NUCLEOTIDE SEQUENCE</scope>
    <source>
        <strain evidence="3">ChiHecec2B26-12326</strain>
    </source>
</reference>
<evidence type="ECO:0000256" key="2">
    <source>
        <dbReference type="SAM" id="SignalP"/>
    </source>
</evidence>
<evidence type="ECO:0000313" key="4">
    <source>
        <dbReference type="Proteomes" id="UP000823847"/>
    </source>
</evidence>
<evidence type="ECO:0000256" key="1">
    <source>
        <dbReference type="PROSITE-ProRule" id="PRU00339"/>
    </source>
</evidence>
<dbReference type="InterPro" id="IPR019734">
    <property type="entry name" value="TPR_rpt"/>
</dbReference>
<dbReference type="AlphaFoldDB" id="A0A9D1XPF0"/>
<comment type="caution">
    <text evidence="3">The sequence shown here is derived from an EMBL/GenBank/DDBJ whole genome shotgun (WGS) entry which is preliminary data.</text>
</comment>
<protein>
    <submittedName>
        <fullName evidence="3">Tetratricopeptide repeat protein</fullName>
    </submittedName>
</protein>
<reference evidence="3" key="2">
    <citation type="submission" date="2021-04" db="EMBL/GenBank/DDBJ databases">
        <authorList>
            <person name="Gilroy R."/>
        </authorList>
    </citation>
    <scope>NUCLEOTIDE SEQUENCE</scope>
    <source>
        <strain evidence="3">ChiHecec2B26-12326</strain>
    </source>
</reference>
<dbReference type="SUPFAM" id="SSF48452">
    <property type="entry name" value="TPR-like"/>
    <property type="match status" value="1"/>
</dbReference>
<name>A0A9D1XPF0_9BACT</name>
<feature type="chain" id="PRO_5038570535" evidence="2">
    <location>
        <begin position="26"/>
        <end position="482"/>
    </location>
</feature>